<name>M0ZXB5_SOLTU</name>
<keyword evidence="3" id="KW-1185">Reference proteome</keyword>
<evidence type="ECO:0000313" key="3">
    <source>
        <dbReference type="Proteomes" id="UP000011115"/>
    </source>
</evidence>
<dbReference type="Gramene" id="PGSC0003DMT400010009">
    <property type="protein sequence ID" value="PGSC0003DMT400010009"/>
    <property type="gene ID" value="PGSC0003DMG402003922"/>
</dbReference>
<evidence type="ECO:0000256" key="1">
    <source>
        <dbReference type="SAM" id="MobiDB-lite"/>
    </source>
</evidence>
<dbReference type="HOGENOM" id="CLU_2854132_0_0_1"/>
<evidence type="ECO:0000313" key="2">
    <source>
        <dbReference type="EnsemblPlants" id="PGSC0003DMT400010009"/>
    </source>
</evidence>
<protein>
    <submittedName>
        <fullName evidence="2">Uncharacterized protein</fullName>
    </submittedName>
</protein>
<dbReference type="Proteomes" id="UP000011115">
    <property type="component" value="Unassembled WGS sequence"/>
</dbReference>
<proteinExistence type="predicted"/>
<dbReference type="InParanoid" id="M0ZXB5"/>
<organism evidence="2 3">
    <name type="scientific">Solanum tuberosum</name>
    <name type="common">Potato</name>
    <dbReference type="NCBI Taxonomy" id="4113"/>
    <lineage>
        <taxon>Eukaryota</taxon>
        <taxon>Viridiplantae</taxon>
        <taxon>Streptophyta</taxon>
        <taxon>Embryophyta</taxon>
        <taxon>Tracheophyta</taxon>
        <taxon>Spermatophyta</taxon>
        <taxon>Magnoliopsida</taxon>
        <taxon>eudicotyledons</taxon>
        <taxon>Gunneridae</taxon>
        <taxon>Pentapetalae</taxon>
        <taxon>asterids</taxon>
        <taxon>lamiids</taxon>
        <taxon>Solanales</taxon>
        <taxon>Solanaceae</taxon>
        <taxon>Solanoideae</taxon>
        <taxon>Solaneae</taxon>
        <taxon>Solanum</taxon>
    </lineage>
</organism>
<dbReference type="PaxDb" id="4113-PGSC0003DMT400010009"/>
<dbReference type="AlphaFoldDB" id="M0ZXB5"/>
<feature type="region of interest" description="Disordered" evidence="1">
    <location>
        <begin position="34"/>
        <end position="65"/>
    </location>
</feature>
<reference evidence="3" key="1">
    <citation type="journal article" date="2011" name="Nature">
        <title>Genome sequence and analysis of the tuber crop potato.</title>
        <authorList>
            <consortium name="The Potato Genome Sequencing Consortium"/>
        </authorList>
    </citation>
    <scope>NUCLEOTIDE SEQUENCE [LARGE SCALE GENOMIC DNA]</scope>
    <source>
        <strain evidence="3">cv. DM1-3 516 R44</strain>
    </source>
</reference>
<accession>M0ZXB5</accession>
<sequence length="65" mass="7300">MTSKHLSKCGRQHTPNETLLKLGKILLCVQFAFSPENDPRNPSDPMALLPQRSSKTTVQKEPKPK</sequence>
<dbReference type="EnsemblPlants" id="PGSC0003DMT400010009">
    <property type="protein sequence ID" value="PGSC0003DMT400010009"/>
    <property type="gene ID" value="PGSC0003DMG402003922"/>
</dbReference>
<reference evidence="2" key="2">
    <citation type="submission" date="2015-06" db="UniProtKB">
        <authorList>
            <consortium name="EnsemblPlants"/>
        </authorList>
    </citation>
    <scope>IDENTIFICATION</scope>
    <source>
        <strain evidence="2">DM1-3 516 R44</strain>
    </source>
</reference>